<keyword evidence="2" id="KW-1185">Reference proteome</keyword>
<proteinExistence type="predicted"/>
<evidence type="ECO:0000313" key="1">
    <source>
        <dbReference type="EMBL" id="VDO95744.1"/>
    </source>
</evidence>
<name>A0A3P8AIH5_9TREM</name>
<dbReference type="Proteomes" id="UP000269396">
    <property type="component" value="Unassembled WGS sequence"/>
</dbReference>
<organism evidence="1 2">
    <name type="scientific">Schistosoma mattheei</name>
    <dbReference type="NCBI Taxonomy" id="31246"/>
    <lineage>
        <taxon>Eukaryota</taxon>
        <taxon>Metazoa</taxon>
        <taxon>Spiralia</taxon>
        <taxon>Lophotrochozoa</taxon>
        <taxon>Platyhelminthes</taxon>
        <taxon>Trematoda</taxon>
        <taxon>Digenea</taxon>
        <taxon>Strigeidida</taxon>
        <taxon>Schistosomatoidea</taxon>
        <taxon>Schistosomatidae</taxon>
        <taxon>Schistosoma</taxon>
    </lineage>
</organism>
<evidence type="ECO:0000313" key="2">
    <source>
        <dbReference type="Proteomes" id="UP000269396"/>
    </source>
</evidence>
<accession>A0A3P8AIH5</accession>
<reference evidence="1 2" key="1">
    <citation type="submission" date="2018-11" db="EMBL/GenBank/DDBJ databases">
        <authorList>
            <consortium name="Pathogen Informatics"/>
        </authorList>
    </citation>
    <scope>NUCLEOTIDE SEQUENCE [LARGE SCALE GENOMIC DNA]</scope>
    <source>
        <strain>Denwood</strain>
        <strain evidence="2">Zambia</strain>
    </source>
</reference>
<sequence>MSGLFYPVFHSGKTLCGSNIVYKKSTMSVAVKRRSQVTTVSFNTGCIPYIKLNCSSVYNHLIWFEIETDRRRFIVCKSVINKSTN</sequence>
<dbReference type="AlphaFoldDB" id="A0A3P8AIH5"/>
<protein>
    <submittedName>
        <fullName evidence="1">Uncharacterized protein</fullName>
    </submittedName>
</protein>
<gene>
    <name evidence="1" type="ORF">SMTD_LOCUS3471</name>
</gene>
<dbReference type="EMBL" id="UZAL01006334">
    <property type="protein sequence ID" value="VDO95744.1"/>
    <property type="molecule type" value="Genomic_DNA"/>
</dbReference>